<organism evidence="2 3">
    <name type="scientific">Symbiodinium necroappetens</name>
    <dbReference type="NCBI Taxonomy" id="1628268"/>
    <lineage>
        <taxon>Eukaryota</taxon>
        <taxon>Sar</taxon>
        <taxon>Alveolata</taxon>
        <taxon>Dinophyceae</taxon>
        <taxon>Suessiales</taxon>
        <taxon>Symbiodiniaceae</taxon>
        <taxon>Symbiodinium</taxon>
    </lineage>
</organism>
<evidence type="ECO:0000313" key="2">
    <source>
        <dbReference type="EMBL" id="CAE7815608.1"/>
    </source>
</evidence>
<gene>
    <name evidence="2" type="ORF">SNEC2469_LOCUS24201</name>
</gene>
<keyword evidence="3" id="KW-1185">Reference proteome</keyword>
<feature type="non-terminal residue" evidence="2">
    <location>
        <position position="1"/>
    </location>
</feature>
<protein>
    <submittedName>
        <fullName evidence="2">Uncharacterized protein</fullName>
    </submittedName>
</protein>
<keyword evidence="1" id="KW-0175">Coiled coil</keyword>
<evidence type="ECO:0000313" key="3">
    <source>
        <dbReference type="Proteomes" id="UP000601435"/>
    </source>
</evidence>
<dbReference type="AlphaFoldDB" id="A0A812Z8F9"/>
<accession>A0A812Z8F9</accession>
<dbReference type="Proteomes" id="UP000601435">
    <property type="component" value="Unassembled WGS sequence"/>
</dbReference>
<proteinExistence type="predicted"/>
<name>A0A812Z8F9_9DINO</name>
<feature type="coiled-coil region" evidence="1">
    <location>
        <begin position="71"/>
        <end position="98"/>
    </location>
</feature>
<sequence>AELHGRQIHVNASRASEKELLGALMEHASHLLTAREAASERSDQKLPQELDVVQAQKPVKEWQSAKTELPIQIAAREAAKFRQELEDWQHKREHEEAVNKLQHASFISFYNRHTAFEAEVTYF</sequence>
<evidence type="ECO:0000256" key="1">
    <source>
        <dbReference type="SAM" id="Coils"/>
    </source>
</evidence>
<dbReference type="EMBL" id="CAJNJA010046217">
    <property type="protein sequence ID" value="CAE7815608.1"/>
    <property type="molecule type" value="Genomic_DNA"/>
</dbReference>
<comment type="caution">
    <text evidence="2">The sequence shown here is derived from an EMBL/GenBank/DDBJ whole genome shotgun (WGS) entry which is preliminary data.</text>
</comment>
<reference evidence="2" key="1">
    <citation type="submission" date="2021-02" db="EMBL/GenBank/DDBJ databases">
        <authorList>
            <person name="Dougan E. K."/>
            <person name="Rhodes N."/>
            <person name="Thang M."/>
            <person name="Chan C."/>
        </authorList>
    </citation>
    <scope>NUCLEOTIDE SEQUENCE</scope>
</reference>